<keyword evidence="2" id="KW-1185">Reference proteome</keyword>
<sequence>MMTISITGNIDRVHYESRLSACAPFVIISGPPLENTSSYGGLAHRLLVHARFQIYDKRKMIESISLVILDGAKGGIRITGVRLKFCATMVPSWCDRYSTASTTLMWETIRASKRHLELRQWQQPSSPTTFSTLNLYLMSFMIHAQWAWVSCCC</sequence>
<evidence type="ECO:0000313" key="1">
    <source>
        <dbReference type="EMBL" id="KZT00952.1"/>
    </source>
</evidence>
<protein>
    <submittedName>
        <fullName evidence="1">Uncharacterized protein</fullName>
    </submittedName>
</protein>
<proteinExistence type="predicted"/>
<dbReference type="InParanoid" id="A0A165BFL5"/>
<organism evidence="1 2">
    <name type="scientific">Laetiporus sulphureus 93-53</name>
    <dbReference type="NCBI Taxonomy" id="1314785"/>
    <lineage>
        <taxon>Eukaryota</taxon>
        <taxon>Fungi</taxon>
        <taxon>Dikarya</taxon>
        <taxon>Basidiomycota</taxon>
        <taxon>Agaricomycotina</taxon>
        <taxon>Agaricomycetes</taxon>
        <taxon>Polyporales</taxon>
        <taxon>Laetiporus</taxon>
    </lineage>
</organism>
<name>A0A165BFL5_9APHY</name>
<dbReference type="GeneID" id="63819748"/>
<dbReference type="RefSeq" id="XP_040758692.1">
    <property type="nucleotide sequence ID" value="XM_040902717.1"/>
</dbReference>
<dbReference type="EMBL" id="KV427673">
    <property type="protein sequence ID" value="KZT00952.1"/>
    <property type="molecule type" value="Genomic_DNA"/>
</dbReference>
<gene>
    <name evidence="1" type="ORF">LAESUDRAFT_503490</name>
</gene>
<dbReference type="Proteomes" id="UP000076871">
    <property type="component" value="Unassembled WGS sequence"/>
</dbReference>
<reference evidence="1 2" key="1">
    <citation type="journal article" date="2016" name="Mol. Biol. Evol.">
        <title>Comparative Genomics of Early-Diverging Mushroom-Forming Fungi Provides Insights into the Origins of Lignocellulose Decay Capabilities.</title>
        <authorList>
            <person name="Nagy L.G."/>
            <person name="Riley R."/>
            <person name="Tritt A."/>
            <person name="Adam C."/>
            <person name="Daum C."/>
            <person name="Floudas D."/>
            <person name="Sun H."/>
            <person name="Yadav J.S."/>
            <person name="Pangilinan J."/>
            <person name="Larsson K.H."/>
            <person name="Matsuura K."/>
            <person name="Barry K."/>
            <person name="Labutti K."/>
            <person name="Kuo R."/>
            <person name="Ohm R.A."/>
            <person name="Bhattacharya S.S."/>
            <person name="Shirouzu T."/>
            <person name="Yoshinaga Y."/>
            <person name="Martin F.M."/>
            <person name="Grigoriev I.V."/>
            <person name="Hibbett D.S."/>
        </authorList>
    </citation>
    <scope>NUCLEOTIDE SEQUENCE [LARGE SCALE GENOMIC DNA]</scope>
    <source>
        <strain evidence="1 2">93-53</strain>
    </source>
</reference>
<accession>A0A165BFL5</accession>
<dbReference type="AlphaFoldDB" id="A0A165BFL5"/>
<evidence type="ECO:0000313" key="2">
    <source>
        <dbReference type="Proteomes" id="UP000076871"/>
    </source>
</evidence>